<dbReference type="InterPro" id="IPR017907">
    <property type="entry name" value="Znf_RING_CS"/>
</dbReference>
<dbReference type="InterPro" id="IPR040383">
    <property type="entry name" value="HAKAI/CBLL2"/>
</dbReference>
<dbReference type="InterPro" id="IPR013087">
    <property type="entry name" value="Znf_C2H2_type"/>
</dbReference>
<dbReference type="PANTHER" id="PTHR13480:SF0">
    <property type="entry name" value="E3 UBIQUITIN-PROTEIN LIGASE HAKAI"/>
    <property type="match status" value="1"/>
</dbReference>
<evidence type="ECO:0000256" key="3">
    <source>
        <dbReference type="ARBA" id="ARBA00022833"/>
    </source>
</evidence>
<evidence type="ECO:0000256" key="5">
    <source>
        <dbReference type="PROSITE-ProRule" id="PRU00175"/>
    </source>
</evidence>
<keyword evidence="3" id="KW-0862">Zinc</keyword>
<keyword evidence="2 5" id="KW-0863">Zinc-finger</keyword>
<protein>
    <recommendedName>
        <fullName evidence="7">RING-type domain-containing protein</fullName>
    </recommendedName>
</protein>
<reference evidence="9" key="1">
    <citation type="submission" date="2016-06" db="EMBL/GenBank/DDBJ databases">
        <title>First high quality genome sequence of Plasmodium coatneyi using continuous long reads from single molecule, real-time sequencing.</title>
        <authorList>
            <person name="Chien J.-T."/>
            <person name="Pakala S.B."/>
            <person name="Geraldo J.A."/>
            <person name="Lapp S.A."/>
            <person name="Barnwell J.W."/>
            <person name="Kissinger J.C."/>
            <person name="Galinski M.R."/>
            <person name="Humphrey J.C."/>
        </authorList>
    </citation>
    <scope>NUCLEOTIDE SEQUENCE [LARGE SCALE GENOMIC DNA]</scope>
    <source>
        <strain evidence="9">Hackeri</strain>
    </source>
</reference>
<evidence type="ECO:0000256" key="2">
    <source>
        <dbReference type="ARBA" id="ARBA00022771"/>
    </source>
</evidence>
<dbReference type="InterPro" id="IPR001841">
    <property type="entry name" value="Znf_RING"/>
</dbReference>
<gene>
    <name evidence="8" type="ORF">PCOAH_00020910</name>
</gene>
<dbReference type="PROSITE" id="PS00028">
    <property type="entry name" value="ZINC_FINGER_C2H2_1"/>
    <property type="match status" value="1"/>
</dbReference>
<dbReference type="VEuPathDB" id="PlasmoDB:PCOAH_00020910"/>
<dbReference type="GO" id="GO:0016567">
    <property type="term" value="P:protein ubiquitination"/>
    <property type="evidence" value="ECO:0007669"/>
    <property type="project" value="InterPro"/>
</dbReference>
<evidence type="ECO:0000256" key="4">
    <source>
        <dbReference type="ARBA" id="ARBA00038499"/>
    </source>
</evidence>
<dbReference type="PANTHER" id="PTHR13480">
    <property type="entry name" value="E3 UBIQUITIN-PROTEIN LIGASE HAKAI-RELATED"/>
    <property type="match status" value="1"/>
</dbReference>
<evidence type="ECO:0000256" key="1">
    <source>
        <dbReference type="ARBA" id="ARBA00022723"/>
    </source>
</evidence>
<dbReference type="KEGG" id="pcot:PCOAH_00020910"/>
<evidence type="ECO:0000313" key="8">
    <source>
        <dbReference type="EMBL" id="ANQ07661.1"/>
    </source>
</evidence>
<dbReference type="Proteomes" id="UP000092716">
    <property type="component" value="Chromosome 8"/>
</dbReference>
<feature type="region of interest" description="Disordered" evidence="6">
    <location>
        <begin position="291"/>
        <end position="335"/>
    </location>
</feature>
<dbReference type="OrthoDB" id="378815at2759"/>
<organism evidence="8 9">
    <name type="scientific">Plasmodium coatneyi</name>
    <dbReference type="NCBI Taxonomy" id="208452"/>
    <lineage>
        <taxon>Eukaryota</taxon>
        <taxon>Sar</taxon>
        <taxon>Alveolata</taxon>
        <taxon>Apicomplexa</taxon>
        <taxon>Aconoidasida</taxon>
        <taxon>Haemosporida</taxon>
        <taxon>Plasmodiidae</taxon>
        <taxon>Plasmodium</taxon>
    </lineage>
</organism>
<feature type="compositionally biased region" description="Acidic residues" evidence="6">
    <location>
        <begin position="323"/>
        <end position="335"/>
    </location>
</feature>
<dbReference type="GO" id="GO:0008270">
    <property type="term" value="F:zinc ion binding"/>
    <property type="evidence" value="ECO:0007669"/>
    <property type="project" value="UniProtKB-KW"/>
</dbReference>
<feature type="compositionally biased region" description="Low complexity" evidence="6">
    <location>
        <begin position="295"/>
        <end position="312"/>
    </location>
</feature>
<accession>A0A1B1DXX1</accession>
<dbReference type="RefSeq" id="XP_019914356.1">
    <property type="nucleotide sequence ID" value="XM_020058898.1"/>
</dbReference>
<comment type="similarity">
    <text evidence="4">Belongs to the Hakai family.</text>
</comment>
<dbReference type="GeneID" id="30908817"/>
<dbReference type="EMBL" id="CP016246">
    <property type="protein sequence ID" value="ANQ07661.1"/>
    <property type="molecule type" value="Genomic_DNA"/>
</dbReference>
<keyword evidence="9" id="KW-1185">Reference proteome</keyword>
<name>A0A1B1DXX1_9APIC</name>
<feature type="domain" description="RING-type" evidence="7">
    <location>
        <begin position="40"/>
        <end position="78"/>
    </location>
</feature>
<dbReference type="InterPro" id="IPR013083">
    <property type="entry name" value="Znf_RING/FYVE/PHD"/>
</dbReference>
<proteinExistence type="inferred from homology"/>
<dbReference type="GO" id="GO:0061630">
    <property type="term" value="F:ubiquitin protein ligase activity"/>
    <property type="evidence" value="ECO:0007669"/>
    <property type="project" value="InterPro"/>
</dbReference>
<evidence type="ECO:0000313" key="9">
    <source>
        <dbReference type="Proteomes" id="UP000092716"/>
    </source>
</evidence>
<dbReference type="Gene3D" id="3.30.40.10">
    <property type="entry name" value="Zinc/RING finger domain, C3HC4 (zinc finger)"/>
    <property type="match status" value="1"/>
</dbReference>
<sequence length="335" mass="36691">MSSFANNAGNYRNRTLGASAKCQNIGHKVNSVENGPSVFCTLCALPYNAKIRLNPCFHVICSKCYDLCAQQQTCLLCNVEINDVEFLFIGENIFVCPYGDCKKGFLNLKCFHYHMHFKHQFLNSANCYAEEKSSSGIPDHQNARGDAFSLPSNEPFPTSFFPNSDELNGYTATHADDQEFTYDAGKNDQSGSSTSISMNHTTSVNASRGGALPPAKDTPFNVCSNPISNFPMESKNLSLQSMALGGGAQSMTMSMSASTNEKNASGGNFPTPMMQFTGKWDYSNVPFKSDFNTFNVPPSNDPPSNNNNNNNNALGSNGKENKEEDDDYDNLEDLM</sequence>
<keyword evidence="1" id="KW-0479">Metal-binding</keyword>
<evidence type="ECO:0000259" key="7">
    <source>
        <dbReference type="PROSITE" id="PS50089"/>
    </source>
</evidence>
<dbReference type="AlphaFoldDB" id="A0A1B1DXX1"/>
<dbReference type="GO" id="GO:0030155">
    <property type="term" value="P:regulation of cell adhesion"/>
    <property type="evidence" value="ECO:0007669"/>
    <property type="project" value="TreeGrafter"/>
</dbReference>
<dbReference type="PROSITE" id="PS00518">
    <property type="entry name" value="ZF_RING_1"/>
    <property type="match status" value="1"/>
</dbReference>
<evidence type="ECO:0000256" key="6">
    <source>
        <dbReference type="SAM" id="MobiDB-lite"/>
    </source>
</evidence>
<dbReference type="PROSITE" id="PS50089">
    <property type="entry name" value="ZF_RING_2"/>
    <property type="match status" value="1"/>
</dbReference>